<dbReference type="Proteomes" id="UP000530564">
    <property type="component" value="Unassembled WGS sequence"/>
</dbReference>
<reference evidence="2 3" key="1">
    <citation type="submission" date="2020-08" db="EMBL/GenBank/DDBJ databases">
        <title>Genomic Encyclopedia of Type Strains, Phase IV (KMG-IV): sequencing the most valuable type-strain genomes for metagenomic binning, comparative biology and taxonomic classification.</title>
        <authorList>
            <person name="Goeker M."/>
        </authorList>
    </citation>
    <scope>NUCLEOTIDE SEQUENCE [LARGE SCALE GENOMIC DNA]</scope>
    <source>
        <strain evidence="2 3">DSM 21793</strain>
    </source>
</reference>
<organism evidence="2 3">
    <name type="scientific">Phenylobacterium haematophilum</name>
    <dbReference type="NCBI Taxonomy" id="98513"/>
    <lineage>
        <taxon>Bacteria</taxon>
        <taxon>Pseudomonadati</taxon>
        <taxon>Pseudomonadota</taxon>
        <taxon>Alphaproteobacteria</taxon>
        <taxon>Caulobacterales</taxon>
        <taxon>Caulobacteraceae</taxon>
        <taxon>Phenylobacterium</taxon>
    </lineage>
</organism>
<evidence type="ECO:0000256" key="1">
    <source>
        <dbReference type="SAM" id="SignalP"/>
    </source>
</evidence>
<dbReference type="RefSeq" id="WP_183776743.1">
    <property type="nucleotide sequence ID" value="NZ_JACIDK010000009.1"/>
</dbReference>
<dbReference type="Gene3D" id="2.40.50.320">
    <property type="entry name" value="Copper binding periplasmic protein CusF"/>
    <property type="match status" value="1"/>
</dbReference>
<keyword evidence="1" id="KW-0732">Signal</keyword>
<gene>
    <name evidence="2" type="ORF">GGQ61_004041</name>
</gene>
<sequence>MKRTTLTVMGLGLTLALAACGQPAEQKAAEAPAAPAPAMPAGDNMASMASDAAAAKSVKAKGVVTAVDVAAGTITLDHEEIPEVSWPAMTMGFKATPELAQSVKVGDKVAFDLTVKDGAGEITAIQKQ</sequence>
<dbReference type="EMBL" id="JACIDK010000009">
    <property type="protein sequence ID" value="MBB3893299.1"/>
    <property type="molecule type" value="Genomic_DNA"/>
</dbReference>
<dbReference type="InterPro" id="IPR042230">
    <property type="entry name" value="CusF_sf"/>
</dbReference>
<accession>A0A840A5N2</accession>
<name>A0A840A5N2_9CAUL</name>
<feature type="signal peptide" evidence="1">
    <location>
        <begin position="1"/>
        <end position="18"/>
    </location>
</feature>
<evidence type="ECO:0000313" key="3">
    <source>
        <dbReference type="Proteomes" id="UP000530564"/>
    </source>
</evidence>
<evidence type="ECO:0000313" key="2">
    <source>
        <dbReference type="EMBL" id="MBB3893299.1"/>
    </source>
</evidence>
<protein>
    <submittedName>
        <fullName evidence="2">Cu/Ag efflux protein CusF</fullName>
    </submittedName>
</protein>
<feature type="chain" id="PRO_5032791345" evidence="1">
    <location>
        <begin position="19"/>
        <end position="128"/>
    </location>
</feature>
<dbReference type="PROSITE" id="PS51257">
    <property type="entry name" value="PROKAR_LIPOPROTEIN"/>
    <property type="match status" value="1"/>
</dbReference>
<dbReference type="Pfam" id="PF11604">
    <property type="entry name" value="CusF_Ec"/>
    <property type="match status" value="1"/>
</dbReference>
<dbReference type="InterPro" id="IPR021647">
    <property type="entry name" value="CusF_Ec"/>
</dbReference>
<keyword evidence="3" id="KW-1185">Reference proteome</keyword>
<proteinExistence type="predicted"/>
<dbReference type="AlphaFoldDB" id="A0A840A5N2"/>
<comment type="caution">
    <text evidence="2">The sequence shown here is derived from an EMBL/GenBank/DDBJ whole genome shotgun (WGS) entry which is preliminary data.</text>
</comment>